<dbReference type="InterPro" id="IPR012337">
    <property type="entry name" value="RNaseH-like_sf"/>
</dbReference>
<keyword evidence="4" id="KW-1185">Reference proteome</keyword>
<feature type="compositionally biased region" description="Basic and acidic residues" evidence="1">
    <location>
        <begin position="165"/>
        <end position="177"/>
    </location>
</feature>
<dbReference type="Gene3D" id="3.30.420.10">
    <property type="entry name" value="Ribonuclease H-like superfamily/Ribonuclease H"/>
    <property type="match status" value="1"/>
</dbReference>
<dbReference type="InterPro" id="IPR003165">
    <property type="entry name" value="Piwi"/>
</dbReference>
<organism evidence="3 4">
    <name type="scientific">Caenorhabditis auriculariae</name>
    <dbReference type="NCBI Taxonomy" id="2777116"/>
    <lineage>
        <taxon>Eukaryota</taxon>
        <taxon>Metazoa</taxon>
        <taxon>Ecdysozoa</taxon>
        <taxon>Nematoda</taxon>
        <taxon>Chromadorea</taxon>
        <taxon>Rhabditida</taxon>
        <taxon>Rhabditina</taxon>
        <taxon>Rhabditomorpha</taxon>
        <taxon>Rhabditoidea</taxon>
        <taxon>Rhabditidae</taxon>
        <taxon>Peloderinae</taxon>
        <taxon>Caenorhabditis</taxon>
    </lineage>
</organism>
<dbReference type="EMBL" id="CAJGYM010000004">
    <property type="protein sequence ID" value="CAD6186343.1"/>
    <property type="molecule type" value="Genomic_DNA"/>
</dbReference>
<feature type="compositionally biased region" description="Basic and acidic residues" evidence="1">
    <location>
        <begin position="1"/>
        <end position="20"/>
    </location>
</feature>
<reference evidence="3" key="1">
    <citation type="submission" date="2020-10" db="EMBL/GenBank/DDBJ databases">
        <authorList>
            <person name="Kikuchi T."/>
        </authorList>
    </citation>
    <scope>NUCLEOTIDE SEQUENCE</scope>
    <source>
        <strain evidence="3">NKZ352</strain>
    </source>
</reference>
<comment type="caution">
    <text evidence="3">The sequence shown here is derived from an EMBL/GenBank/DDBJ whole genome shotgun (WGS) entry which is preliminary data.</text>
</comment>
<feature type="compositionally biased region" description="Basic and acidic residues" evidence="1">
    <location>
        <begin position="55"/>
        <end position="67"/>
    </location>
</feature>
<dbReference type="InterPro" id="IPR036397">
    <property type="entry name" value="RNaseH_sf"/>
</dbReference>
<gene>
    <name evidence="3" type="ORF">CAUJ_LOCUS2262</name>
</gene>
<evidence type="ECO:0000313" key="3">
    <source>
        <dbReference type="EMBL" id="CAD6186343.1"/>
    </source>
</evidence>
<evidence type="ECO:0000256" key="1">
    <source>
        <dbReference type="SAM" id="MobiDB-lite"/>
    </source>
</evidence>
<feature type="compositionally biased region" description="Basic and acidic residues" evidence="1">
    <location>
        <begin position="337"/>
        <end position="357"/>
    </location>
</feature>
<evidence type="ECO:0000259" key="2">
    <source>
        <dbReference type="PROSITE" id="PS50822"/>
    </source>
</evidence>
<feature type="region of interest" description="Disordered" evidence="1">
    <location>
        <begin position="1"/>
        <end position="67"/>
    </location>
</feature>
<dbReference type="GO" id="GO:0003676">
    <property type="term" value="F:nucleic acid binding"/>
    <property type="evidence" value="ECO:0007669"/>
    <property type="project" value="InterPro"/>
</dbReference>
<evidence type="ECO:0000313" key="4">
    <source>
        <dbReference type="Proteomes" id="UP000835052"/>
    </source>
</evidence>
<dbReference type="OrthoDB" id="10252740at2759"/>
<dbReference type="Gene3D" id="3.40.50.2300">
    <property type="match status" value="1"/>
</dbReference>
<dbReference type="Proteomes" id="UP000835052">
    <property type="component" value="Unassembled WGS sequence"/>
</dbReference>
<dbReference type="SUPFAM" id="SSF53098">
    <property type="entry name" value="Ribonuclease H-like"/>
    <property type="match status" value="1"/>
</dbReference>
<protein>
    <recommendedName>
        <fullName evidence="2">Piwi domain-containing protein</fullName>
    </recommendedName>
</protein>
<dbReference type="Pfam" id="PF02171">
    <property type="entry name" value="Piwi"/>
    <property type="match status" value="1"/>
</dbReference>
<feature type="region of interest" description="Disordered" evidence="1">
    <location>
        <begin position="531"/>
        <end position="620"/>
    </location>
</feature>
<feature type="compositionally biased region" description="Polar residues" evidence="1">
    <location>
        <begin position="368"/>
        <end position="380"/>
    </location>
</feature>
<dbReference type="InterPro" id="IPR036085">
    <property type="entry name" value="PAZ_dom_sf"/>
</dbReference>
<dbReference type="PROSITE" id="PS50822">
    <property type="entry name" value="PIWI"/>
    <property type="match status" value="1"/>
</dbReference>
<dbReference type="SMART" id="SM00950">
    <property type="entry name" value="Piwi"/>
    <property type="match status" value="1"/>
</dbReference>
<name>A0A8S1GUJ4_9PELO</name>
<feature type="compositionally biased region" description="Basic and acidic residues" evidence="1">
    <location>
        <begin position="484"/>
        <end position="499"/>
    </location>
</feature>
<feature type="region of interest" description="Disordered" evidence="1">
    <location>
        <begin position="481"/>
        <end position="512"/>
    </location>
</feature>
<feature type="compositionally biased region" description="Polar residues" evidence="1">
    <location>
        <begin position="539"/>
        <end position="552"/>
    </location>
</feature>
<feature type="region of interest" description="Disordered" evidence="1">
    <location>
        <begin position="290"/>
        <end position="380"/>
    </location>
</feature>
<feature type="compositionally biased region" description="Polar residues" evidence="1">
    <location>
        <begin position="182"/>
        <end position="191"/>
    </location>
</feature>
<feature type="domain" description="Piwi" evidence="2">
    <location>
        <begin position="1150"/>
        <end position="1470"/>
    </location>
</feature>
<sequence>MNYGDSDPRSRSDGGGRRGVEATTFRGVPSYHEIPPRGGNSGRRPKRKRGGNHQPRNDREPDYQGDRRFLCGQGAESSDQFQVEVGTIMRRSTTSRGDDHQDIFQPIDALEAEGRYTLPKNGINNLNGAYSSHRLAPRRSNVTYGYTNRSANNNRNSNRFEQRNEGFNRRNPHENDYHGQSFRDTPTNQNRRNPDYVTPTRGNDMYNRRNQNEGVRELIRSNNDSYGLVTPPISTQASRERNLADDYHSRAAVRNLSSQCMQPSSYYDDTPYKQNVPQNGVPRVYYAEKEPQSSIRRYPNGAGNSDRGTSSGKSLNGSKEDDSLRLVSAISNVSSIETRHGPGDHSEEDGSPRKNDGDFGSQRRVFPSNYSPMSFQTLRGETSQNLYDDYEEEDLRESPESIEFQRLEGIFDTSRFESSTARMEAIREEMKRREIQFEVMREYQRQAESSERLRAELSRNCRSPSGNRDFECELQFRRSNSPQRRLEYDDNSRRRRDLELPPPSMTVQSRGVHPISGAESWQIFPRDASVEPEFDPVTSPWTTTTAKIQKSAESFEEDGKNQRRRQNQRNARAQSEAVSEPAVPSPPTNSAAQVPPQIGTPPTAEIDPRSPKSVVAAKLAPADRTNKQKFNLLSNFWDIKIGHKIVYKYDVEVSGVTKNQRKVGFTKGARDDGPKTNRQRLCLAALRAALQAYGAFRTMAATVYDGAAQLYTSEDMAEALKQSGGIFTIRVEELDATIRQLIRDPDMEHIEILIQPCYQEGDRFDIGDLDSETNPNMAELKRSRKNFLHLLTNQDASVRAGMTVFGGGHLYNMNDRGRPIGKGFEQRQGMDKGIKFIENKKSKSGGASAAMILDSKVGTFFKNQSLANSLLETVSGGLGMSFARDERGRVIDPKWTKINRYVKGLRVETLAGNMTMIASGISDVPISQLTEEPFNPKKDKSASSQRPVYVLQKFEDLTNRHYDRNLPAVVFRRATGVVFYPIEELIVSKNQRVPNQKLDIKPAPVKPELRWNQILESLAALNLHSGGSRNEFLRMFGVTLSASPKMVEGFRRPMPRVVYGGKVEPEYNQARASWESRGQKMVINGQADLIIIAHTCHPSIAADVKNVLEKACAQAGIKVGKWFARPIPQPMRRQKEFLNAVFEKASESSVSAVIFIDDRDSPSHDLLKLMERRHLVPSQQITTEVAKMMYKQPKTTTNIIRKLNLKLNGFNNEVIPEAYAKNHWMANKPILVIGYDVAHPGPQPPGEIQAKLPPSQASVVGFSFNGGVHKEAFVGDFHFQLPRSERVEDKVLIDRMKWMLRSYIKNRGVWPESILVIRDGVSEGQYQMAMEEELGALRIGCEEYGNLHGRENWSPPFGLIIVTKRNAARFFSQRNGRVENVQPLMTIDQDVVRPNVNEVYMVTSHAIQGTAKPICYQLLVNEIGIENMDAFQALLTALTYTHQINDSPISIPEPVFQADEWAKRGNNMWKVYNEYYQMSRLPHNGEYSSPPIDYDRMTETLSYWNTKFSNSRINA</sequence>
<dbReference type="SUPFAM" id="SSF101690">
    <property type="entry name" value="PAZ domain"/>
    <property type="match status" value="1"/>
</dbReference>
<dbReference type="Gene3D" id="2.170.260.10">
    <property type="entry name" value="paz domain"/>
    <property type="match status" value="1"/>
</dbReference>
<feature type="compositionally biased region" description="Basic and acidic residues" evidence="1">
    <location>
        <begin position="206"/>
        <end position="219"/>
    </location>
</feature>
<feature type="region of interest" description="Disordered" evidence="1">
    <location>
        <begin position="165"/>
        <end position="241"/>
    </location>
</feature>
<proteinExistence type="predicted"/>
<dbReference type="PANTHER" id="PTHR22891">
    <property type="entry name" value="EUKARYOTIC TRANSLATION INITIATION FACTOR 2C"/>
    <property type="match status" value="1"/>
</dbReference>
<accession>A0A8S1GUJ4</accession>
<feature type="compositionally biased region" description="Polar residues" evidence="1">
    <location>
        <begin position="302"/>
        <end position="317"/>
    </location>
</feature>